<evidence type="ECO:0000256" key="4">
    <source>
        <dbReference type="SAM" id="MobiDB-lite"/>
    </source>
</evidence>
<dbReference type="PROSITE" id="PS50206">
    <property type="entry name" value="RHODANESE_3"/>
    <property type="match status" value="2"/>
</dbReference>
<evidence type="ECO:0000313" key="6">
    <source>
        <dbReference type="Proteomes" id="UP000050741"/>
    </source>
</evidence>
<dbReference type="InterPro" id="IPR021429">
    <property type="entry name" value="Mediator_Med24"/>
</dbReference>
<feature type="region of interest" description="Disordered" evidence="4">
    <location>
        <begin position="945"/>
        <end position="1049"/>
    </location>
</feature>
<evidence type="ECO:0000256" key="3">
    <source>
        <dbReference type="SAM" id="Coils"/>
    </source>
</evidence>
<keyword evidence="2" id="KW-0677">Repeat</keyword>
<evidence type="ECO:0000259" key="5">
    <source>
        <dbReference type="PROSITE" id="PS50206"/>
    </source>
</evidence>
<dbReference type="Proteomes" id="UP000050741">
    <property type="component" value="Unassembled WGS sequence"/>
</dbReference>
<evidence type="ECO:0000256" key="1">
    <source>
        <dbReference type="ARBA" id="ARBA00022679"/>
    </source>
</evidence>
<dbReference type="GO" id="GO:0016592">
    <property type="term" value="C:mediator complex"/>
    <property type="evidence" value="ECO:0007669"/>
    <property type="project" value="InterPro"/>
</dbReference>
<sequence length="1459" mass="162198">MVVLAVSRAEEANLSCFDSLVDRLLRCRASPVEFLAEIANGNVDLTNLLFLAGRLPLLGRECPVDYGNRRMSSFRRTMWTYWLDEVEAVAEHLEKYVHEIRGPYAGPGSAPPDCLRHCALAFRVLDWHVGALCALTKHLSNSSAVPSLLFRLIGAVRRLRSVPFSALLFFLFFSRISGKTQADPMPLLLDRLNEAVAHGHNDQLTVCVRELSELVTTFPDFATPPANGWVPFRENFIHRRHRPAILTLASVYAIYRVLKSADEVADAFLAVSGVLGMGHEQMVEDLLRAGFLIQLETVSSTNDGDRREREALADVFVFFKLPQILSKMLSRGVPRGSVSAALGRLCASASLLDELDGKKSDNLFRFFMDALRRLDIVSQSDHEALVSRRDGDRAQNEELLQHLRSAIGGLSSSATTAEAAQMVKARSELINRVQKAKNAIDRVVPEKTEEMLRKLIPHEVPIDMLCSIYCASGELSQFSGWLAALNAQTQGGVDAVASSPQGRLLIFDSTFLLMARIQAVFPDLRLEELVGARVHCAFFLWNKRYANCVERGEPMTMPASGGILRDGTVVDENFCAQFRANQFSAMCAHKTPFWSAEHSDFGAVLELVPLVGELLLDELHLGSPQAEEVGETVNNVFCTFRHLSSLWLCLVQWLDTQPTNAENLAKQTLARAMREFEIGWQKQQQQPTAPEKDNGHERLGYSMFLARRTLKWLAEARVKKEHPYTWLIGFAQRPLPALPGRKLTLLRADKEELKEEKQRLKEVFLCANQQGWASPDAVAHVNRCNVSLRMDIWLHCWLGQMLNQTRIATVDEGELSGELCLATAFTYPVPCLCEMIKQLVECVLFIPSAATSCSTRSSSTVPSTTITDVIPPLQQPGGVSMSESYAQQQKRHPIVGDLSPKATVMAKMLVRALQLLLWAGERSVLGKQEREKRLLQIYGIQQTTADGTCSRKRRHQSAQSSTSGTCSSTNTLKQPFPPLGAIAGGIEPTSSEGSGGEEQKAAVGAAGGGQTTADNAKPELQQQQLPGLSSTPLPPPRPSSQPHKSSSILYSKQQQAALDTVRNVFERFNRVVRDCTLRPPVTFIIFFLHELAQAPQTEYWRQLVDMMPVVLVFVLGRLDPSALPLGLFMRIYSPAEERHWVKCMQYAMLTASVGIRLLDCAFVPRPRPAYYKYGHFDPDQNSESHKAFRSDHILDSVHFDLALATHPTAYEKFAHYPAEVFEQYAQLLGLNNDHHLVLYGRGPFGGMLFASRVYWLFKSYGHEGGISLLDGGLAAWKAHQFPVVSEMNEHEAVFVVKKGNWRAMTEPSSKTVTFEELVGEGEGKTVDISRWKLLDARPKTQFEGKEYAFDLSKPKPAGSHLAGAINIPSTELVDAETGQFRSPTKLREFVEKSGLIIGNQPEKDGKKLVALCNSGMQASMLATVLDMQFGPEIGDKNLRVYTGSMLEVQARMPELISEK</sequence>
<dbReference type="SUPFAM" id="SSF52821">
    <property type="entry name" value="Rhodanese/Cell cycle control phosphatase"/>
    <property type="match status" value="2"/>
</dbReference>
<feature type="compositionally biased region" description="Low complexity" evidence="4">
    <location>
        <begin position="1040"/>
        <end position="1049"/>
    </location>
</feature>
<feature type="compositionally biased region" description="Low complexity" evidence="4">
    <location>
        <begin position="957"/>
        <end position="971"/>
    </location>
</feature>
<feature type="domain" description="Rhodanese" evidence="5">
    <location>
        <begin position="1327"/>
        <end position="1457"/>
    </location>
</feature>
<keyword evidence="1" id="KW-0808">Transferase</keyword>
<dbReference type="Pfam" id="PF00581">
    <property type="entry name" value="Rhodanese"/>
    <property type="match status" value="2"/>
</dbReference>
<dbReference type="Pfam" id="PF11277">
    <property type="entry name" value="Med24_N"/>
    <property type="match status" value="1"/>
</dbReference>
<proteinExistence type="predicted"/>
<dbReference type="SMART" id="SM00450">
    <property type="entry name" value="RHOD"/>
    <property type="match status" value="2"/>
</dbReference>
<accession>A0A183BN83</accession>
<evidence type="ECO:0000313" key="7">
    <source>
        <dbReference type="WBParaSite" id="GPLIN_000206900"/>
    </source>
</evidence>
<keyword evidence="6" id="KW-1185">Reference proteome</keyword>
<dbReference type="GO" id="GO:0005739">
    <property type="term" value="C:mitochondrion"/>
    <property type="evidence" value="ECO:0007669"/>
    <property type="project" value="TreeGrafter"/>
</dbReference>
<reference evidence="7" key="3">
    <citation type="submission" date="2016-06" db="UniProtKB">
        <authorList>
            <consortium name="WormBaseParasite"/>
        </authorList>
    </citation>
    <scope>IDENTIFICATION</scope>
</reference>
<dbReference type="GO" id="GO:0004792">
    <property type="term" value="F:thiosulfate-cyanide sulfurtransferase activity"/>
    <property type="evidence" value="ECO:0007669"/>
    <property type="project" value="TreeGrafter"/>
</dbReference>
<dbReference type="InterPro" id="IPR001763">
    <property type="entry name" value="Rhodanese-like_dom"/>
</dbReference>
<feature type="domain" description="Rhodanese" evidence="5">
    <location>
        <begin position="1180"/>
        <end position="1285"/>
    </location>
</feature>
<dbReference type="Gene3D" id="3.40.250.10">
    <property type="entry name" value="Rhodanese-like domain"/>
    <property type="match status" value="2"/>
</dbReference>
<dbReference type="PANTHER" id="PTHR11364">
    <property type="entry name" value="THIOSULFATE SULFERTANSFERASE"/>
    <property type="match status" value="1"/>
</dbReference>
<dbReference type="CDD" id="cd01448">
    <property type="entry name" value="TST_Repeat_1"/>
    <property type="match status" value="1"/>
</dbReference>
<feature type="compositionally biased region" description="Low complexity" evidence="4">
    <location>
        <begin position="1018"/>
        <end position="1031"/>
    </location>
</feature>
<dbReference type="InterPro" id="IPR045078">
    <property type="entry name" value="TST/MPST-like"/>
</dbReference>
<name>A0A183BN83_GLOPA</name>
<dbReference type="WBParaSite" id="GPLIN_000206900">
    <property type="protein sequence ID" value="GPLIN_000206900"/>
    <property type="gene ID" value="GPLIN_000206900"/>
</dbReference>
<evidence type="ECO:0000256" key="2">
    <source>
        <dbReference type="ARBA" id="ARBA00022737"/>
    </source>
</evidence>
<dbReference type="InterPro" id="IPR036873">
    <property type="entry name" value="Rhodanese-like_dom_sf"/>
</dbReference>
<reference evidence="6" key="2">
    <citation type="submission" date="2014-05" db="EMBL/GenBank/DDBJ databases">
        <title>The genome and life-stage specific transcriptomes of Globodera pallida elucidate key aspects of plant parasitism by a cyst nematode.</title>
        <authorList>
            <person name="Cotton J.A."/>
            <person name="Lilley C.J."/>
            <person name="Jones L.M."/>
            <person name="Kikuchi T."/>
            <person name="Reid A.J."/>
            <person name="Thorpe P."/>
            <person name="Tsai I.J."/>
            <person name="Beasley H."/>
            <person name="Blok V."/>
            <person name="Cock P.J.A."/>
            <person name="Van den Akker S.E."/>
            <person name="Holroyd N."/>
            <person name="Hunt M."/>
            <person name="Mantelin S."/>
            <person name="Naghra H."/>
            <person name="Pain A."/>
            <person name="Palomares-Rius J.E."/>
            <person name="Zarowiecki M."/>
            <person name="Berriman M."/>
            <person name="Jones J.T."/>
            <person name="Urwin P.E."/>
        </authorList>
    </citation>
    <scope>NUCLEOTIDE SEQUENCE [LARGE SCALE GENOMIC DNA]</scope>
    <source>
        <strain evidence="6">Lindley</strain>
    </source>
</reference>
<feature type="coiled-coil region" evidence="3">
    <location>
        <begin position="743"/>
        <end position="770"/>
    </location>
</feature>
<organism evidence="6 7">
    <name type="scientific">Globodera pallida</name>
    <name type="common">Potato cyst nematode worm</name>
    <name type="synonym">Heterodera pallida</name>
    <dbReference type="NCBI Taxonomy" id="36090"/>
    <lineage>
        <taxon>Eukaryota</taxon>
        <taxon>Metazoa</taxon>
        <taxon>Ecdysozoa</taxon>
        <taxon>Nematoda</taxon>
        <taxon>Chromadorea</taxon>
        <taxon>Rhabditida</taxon>
        <taxon>Tylenchina</taxon>
        <taxon>Tylenchomorpha</taxon>
        <taxon>Tylenchoidea</taxon>
        <taxon>Heteroderidae</taxon>
        <taxon>Heteroderinae</taxon>
        <taxon>Globodera</taxon>
    </lineage>
</organism>
<protein>
    <submittedName>
        <fullName evidence="7">Mediator of RNA polymerase II transcription subunit 24</fullName>
    </submittedName>
</protein>
<dbReference type="PANTHER" id="PTHR11364:SF7">
    <property type="entry name" value="THIOSULFATE SULFURTRANSFERASE MPST-1-RELATED"/>
    <property type="match status" value="1"/>
</dbReference>
<reference evidence="6" key="1">
    <citation type="submission" date="2013-12" db="EMBL/GenBank/DDBJ databases">
        <authorList>
            <person name="Aslett M."/>
        </authorList>
    </citation>
    <scope>NUCLEOTIDE SEQUENCE [LARGE SCALE GENOMIC DNA]</scope>
    <source>
        <strain evidence="6">Lindley</strain>
    </source>
</reference>
<keyword evidence="3" id="KW-0175">Coiled coil</keyword>